<feature type="domain" description="DUF3741" evidence="2">
    <location>
        <begin position="234"/>
        <end position="277"/>
    </location>
</feature>
<dbReference type="Pfam" id="PF12552">
    <property type="entry name" value="DUF3741"/>
    <property type="match status" value="1"/>
</dbReference>
<organism evidence="4 5">
    <name type="scientific">Cicer arietinum</name>
    <name type="common">Chickpea</name>
    <name type="synonym">Garbanzo</name>
    <dbReference type="NCBI Taxonomy" id="3827"/>
    <lineage>
        <taxon>Eukaryota</taxon>
        <taxon>Viridiplantae</taxon>
        <taxon>Streptophyta</taxon>
        <taxon>Embryophyta</taxon>
        <taxon>Tracheophyta</taxon>
        <taxon>Spermatophyta</taxon>
        <taxon>Magnoliopsida</taxon>
        <taxon>eudicotyledons</taxon>
        <taxon>Gunneridae</taxon>
        <taxon>Pentapetalae</taxon>
        <taxon>rosids</taxon>
        <taxon>fabids</taxon>
        <taxon>Fabales</taxon>
        <taxon>Fabaceae</taxon>
        <taxon>Papilionoideae</taxon>
        <taxon>50 kb inversion clade</taxon>
        <taxon>NPAAA clade</taxon>
        <taxon>Hologalegina</taxon>
        <taxon>IRL clade</taxon>
        <taxon>Cicereae</taxon>
        <taxon>Cicer</taxon>
    </lineage>
</organism>
<dbReference type="PANTHER" id="PTHR47071">
    <property type="entry name" value="PROTEIN TRM32"/>
    <property type="match status" value="1"/>
</dbReference>
<name>A0A1S2Z528_CICAR</name>
<keyword evidence="4" id="KW-1185">Reference proteome</keyword>
<dbReference type="GeneID" id="101515417"/>
<feature type="compositionally biased region" description="Basic and acidic residues" evidence="1">
    <location>
        <begin position="1"/>
        <end position="10"/>
    </location>
</feature>
<dbReference type="eggNOG" id="ENOG502QQYR">
    <property type="taxonomic scope" value="Eukaryota"/>
</dbReference>
<dbReference type="AlphaFoldDB" id="A0A1S2Z528"/>
<dbReference type="STRING" id="3827.A0A1S2Z528"/>
<dbReference type="PaxDb" id="3827-XP_004515195.1"/>
<evidence type="ECO:0000259" key="3">
    <source>
        <dbReference type="Pfam" id="PF14309"/>
    </source>
</evidence>
<dbReference type="PANTHER" id="PTHR47071:SF9">
    <property type="entry name" value="TRM32-LIKE PROTEIN (DUF3741)"/>
    <property type="match status" value="1"/>
</dbReference>
<reference evidence="5" key="1">
    <citation type="submission" date="2025-08" db="UniProtKB">
        <authorList>
            <consortium name="RefSeq"/>
        </authorList>
    </citation>
    <scope>IDENTIFICATION</scope>
    <source>
        <tissue evidence="5">Etiolated seedlings</tissue>
    </source>
</reference>
<dbReference type="OrthoDB" id="758104at2759"/>
<feature type="region of interest" description="Disordered" evidence="1">
    <location>
        <begin position="1"/>
        <end position="24"/>
    </location>
</feature>
<evidence type="ECO:0000259" key="2">
    <source>
        <dbReference type="Pfam" id="PF12552"/>
    </source>
</evidence>
<sequence length="893" mass="101473">MGKRIRDKEGAISNGINSHQSHETHPGRVWGILHIIKYHHWRHVKRRLTHRRHSGGSPEARDEIPGTSDDSGVDNMAVVLKPNTNLPNVEEKMVQSTPHEKQSIKSKIKALLNEDKYKKKGRHKRSSTCPTKSQLTRVNSVHHLEVDPLSEMLLTVENPEPVIETFQNHLAAGTLDVLSPVFSGRKPISYNDKCVECGEMFSSESLEDEKIHKHHSSWTDTKNLSSSSESLPEEKLMNAKIFTTDASPHLFKDFLDALDVINTNKDFLLKYINDPGSPLPFQIHNQQHSLNSKSRRANSISLPVCGSSSGTKDSEIGQEINQMVDDFFITKGEIQSQTPNVSMFEPLGDFYKPSTSSLHKVDQELVERDRNISSESSQVANSVKTKNFKDLRKKIKHIIEESKNEKRRISMDGIIDKIPRGNKFAKNVRKLIHEQSKVPNGEGKDSGSTSGYRNRLSSYWNNKRQLSSMRTSSLKESVNRYSQLYETCCHNEVSNEVKHPKTESLRLKTDDRCSIIKTPKSIKRFLSLPNIKSHFNQIEEPSVLLSPQNSIRKPEDRTINKSITDQKILSPTLSDHENEESILNDDQKEALVRSVSESESDVNDEIKTENSIGFDDLENLRDNECGAYNEQDIGYTTESSTLLVEANSAFSSDTSFLDCTFELENLNVLEESDQELKLDPSYYEFNTMIEKQEPKLDHSEIIDIGESFLKFGYEIPCMEVHESNEAAFNYVKKVLELSGFTSHESFGLWYSDKQPLDPSVYEELEGCLLLDPDCSGNCDEGGHCNHLLLFDIVNEGLLEIFGRSYSYYPRPLSSLSYVHPLPSGGDNVLQKVWKLISWYLNSTSEPYPSLDYYVSKDLAKNDGWMNLQFDSECVGLELDDLILDDLLEEIIYS</sequence>
<evidence type="ECO:0000313" key="4">
    <source>
        <dbReference type="Proteomes" id="UP000087171"/>
    </source>
</evidence>
<dbReference type="Pfam" id="PF14309">
    <property type="entry name" value="DUF4378"/>
    <property type="match status" value="1"/>
</dbReference>
<gene>
    <name evidence="5" type="primary">LOC101515417</name>
</gene>
<dbReference type="RefSeq" id="XP_004515195.1">
    <property type="nucleotide sequence ID" value="XM_004515138.3"/>
</dbReference>
<feature type="region of interest" description="Disordered" evidence="1">
    <location>
        <begin position="433"/>
        <end position="454"/>
    </location>
</feature>
<protein>
    <submittedName>
        <fullName evidence="5">Uncharacterized protein LOC101515417 isoform X1</fullName>
    </submittedName>
</protein>
<dbReference type="Proteomes" id="UP000087171">
    <property type="component" value="Unplaced"/>
</dbReference>
<feature type="region of interest" description="Disordered" evidence="1">
    <location>
        <begin position="49"/>
        <end position="74"/>
    </location>
</feature>
<dbReference type="KEGG" id="cam:101515417"/>
<dbReference type="InterPro" id="IPR025486">
    <property type="entry name" value="DUF4378"/>
</dbReference>
<feature type="domain" description="DUF4378" evidence="3">
    <location>
        <begin position="728"/>
        <end position="889"/>
    </location>
</feature>
<evidence type="ECO:0000256" key="1">
    <source>
        <dbReference type="SAM" id="MobiDB-lite"/>
    </source>
</evidence>
<accession>A0A1S2Z528</accession>
<dbReference type="InterPro" id="IPR022212">
    <property type="entry name" value="DUF3741"/>
</dbReference>
<dbReference type="InterPro" id="IPR044257">
    <property type="entry name" value="TRM32-like"/>
</dbReference>
<proteinExistence type="predicted"/>
<evidence type="ECO:0000313" key="5">
    <source>
        <dbReference type="RefSeq" id="XP_004515195.1"/>
    </source>
</evidence>